<dbReference type="RefSeq" id="WP_179726037.1">
    <property type="nucleotide sequence ID" value="NZ_BAABEF010000001.1"/>
</dbReference>
<comment type="caution">
    <text evidence="1">The sequence shown here is derived from an EMBL/GenBank/DDBJ whole genome shotgun (WGS) entry which is preliminary data.</text>
</comment>
<dbReference type="SUPFAM" id="SSF50475">
    <property type="entry name" value="FMN-binding split barrel"/>
    <property type="match status" value="1"/>
</dbReference>
<name>A0A852R9I4_9ACTN</name>
<organism evidence="1 2">
    <name type="scientific">Nocardioides kongjuensis</name>
    <dbReference type="NCBI Taxonomy" id="349522"/>
    <lineage>
        <taxon>Bacteria</taxon>
        <taxon>Bacillati</taxon>
        <taxon>Actinomycetota</taxon>
        <taxon>Actinomycetes</taxon>
        <taxon>Propionibacteriales</taxon>
        <taxon>Nocardioidaceae</taxon>
        <taxon>Nocardioides</taxon>
    </lineage>
</organism>
<gene>
    <name evidence="1" type="ORF">BJ958_001233</name>
</gene>
<dbReference type="AlphaFoldDB" id="A0A852R9I4"/>
<accession>A0A852R9I4</accession>
<evidence type="ECO:0008006" key="3">
    <source>
        <dbReference type="Google" id="ProtNLM"/>
    </source>
</evidence>
<evidence type="ECO:0000313" key="1">
    <source>
        <dbReference type="EMBL" id="NYD29687.1"/>
    </source>
</evidence>
<evidence type="ECO:0000313" key="2">
    <source>
        <dbReference type="Proteomes" id="UP000582231"/>
    </source>
</evidence>
<reference evidence="1 2" key="1">
    <citation type="submission" date="2020-07" db="EMBL/GenBank/DDBJ databases">
        <title>Sequencing the genomes of 1000 actinobacteria strains.</title>
        <authorList>
            <person name="Klenk H.-P."/>
        </authorList>
    </citation>
    <scope>NUCLEOTIDE SEQUENCE [LARGE SCALE GENOMIC DNA]</scope>
    <source>
        <strain evidence="1 2">DSM 19082</strain>
    </source>
</reference>
<proteinExistence type="predicted"/>
<dbReference type="Pfam" id="PF12900">
    <property type="entry name" value="Pyridox_ox_2"/>
    <property type="match status" value="1"/>
</dbReference>
<sequence>MDAYEDLQQATLHDIPRSECLQLLGVARVGRIVFADDEGPVALPVNFRMDGESVLFRVSPASEMCLRLNEAKVSFQVDRLDDFHQTGWSVLVRGTSSYVESEDLPVLRSTRPLPWARGFRPVYVRVQPTQISGRRLVDD</sequence>
<dbReference type="InterPro" id="IPR024747">
    <property type="entry name" value="Pyridox_Oxase-rel"/>
</dbReference>
<keyword evidence="2" id="KW-1185">Reference proteome</keyword>
<dbReference type="InterPro" id="IPR012349">
    <property type="entry name" value="Split_barrel_FMN-bd"/>
</dbReference>
<protein>
    <recommendedName>
        <fullName evidence="3">Pyridoxamine 5'-phosphate oxidase family protein</fullName>
    </recommendedName>
</protein>
<dbReference type="Proteomes" id="UP000582231">
    <property type="component" value="Unassembled WGS sequence"/>
</dbReference>
<dbReference type="EMBL" id="JACCBF010000001">
    <property type="protein sequence ID" value="NYD29687.1"/>
    <property type="molecule type" value="Genomic_DNA"/>
</dbReference>
<dbReference type="Gene3D" id="2.30.110.10">
    <property type="entry name" value="Electron Transport, Fmn-binding Protein, Chain A"/>
    <property type="match status" value="1"/>
</dbReference>